<protein>
    <submittedName>
        <fullName evidence="3">HAT family C-terminal dimerization region</fullName>
    </submittedName>
</protein>
<gene>
    <name evidence="3" type="ORF">GN958_ATG01228</name>
</gene>
<dbReference type="InterPro" id="IPR008906">
    <property type="entry name" value="HATC_C_dom"/>
</dbReference>
<evidence type="ECO:0000259" key="2">
    <source>
        <dbReference type="Pfam" id="PF05699"/>
    </source>
</evidence>
<evidence type="ECO:0000256" key="1">
    <source>
        <dbReference type="SAM" id="MobiDB-lite"/>
    </source>
</evidence>
<dbReference type="EMBL" id="JAACNO010000152">
    <property type="protein sequence ID" value="KAF4149585.1"/>
    <property type="molecule type" value="Genomic_DNA"/>
</dbReference>
<dbReference type="Proteomes" id="UP000704712">
    <property type="component" value="Unassembled WGS sequence"/>
</dbReference>
<evidence type="ECO:0000313" key="4">
    <source>
        <dbReference type="Proteomes" id="UP000704712"/>
    </source>
</evidence>
<name>A0A8S9V964_PHYIN</name>
<dbReference type="GO" id="GO:0046983">
    <property type="term" value="F:protein dimerization activity"/>
    <property type="evidence" value="ECO:0007669"/>
    <property type="project" value="InterPro"/>
</dbReference>
<organism evidence="3 4">
    <name type="scientific">Phytophthora infestans</name>
    <name type="common">Potato late blight agent</name>
    <name type="synonym">Botrytis infestans</name>
    <dbReference type="NCBI Taxonomy" id="4787"/>
    <lineage>
        <taxon>Eukaryota</taxon>
        <taxon>Sar</taxon>
        <taxon>Stramenopiles</taxon>
        <taxon>Oomycota</taxon>
        <taxon>Peronosporomycetes</taxon>
        <taxon>Peronosporales</taxon>
        <taxon>Peronosporaceae</taxon>
        <taxon>Phytophthora</taxon>
    </lineage>
</organism>
<feature type="compositionally biased region" description="Acidic residues" evidence="1">
    <location>
        <begin position="125"/>
        <end position="147"/>
    </location>
</feature>
<comment type="caution">
    <text evidence="3">The sequence shown here is derived from an EMBL/GenBank/DDBJ whole genome shotgun (WGS) entry which is preliminary data.</text>
</comment>
<reference evidence="3" key="1">
    <citation type="submission" date="2020-03" db="EMBL/GenBank/DDBJ databases">
        <title>Hybrid Assembly of Korean Phytophthora infestans isolates.</title>
        <authorList>
            <person name="Prokchorchik M."/>
            <person name="Lee Y."/>
            <person name="Seo J."/>
            <person name="Cho J.-H."/>
            <person name="Park Y.-E."/>
            <person name="Jang D.-C."/>
            <person name="Im J.-S."/>
            <person name="Choi J.-G."/>
            <person name="Park H.-J."/>
            <person name="Lee G.-B."/>
            <person name="Lee Y.-G."/>
            <person name="Hong S.-Y."/>
            <person name="Cho K."/>
            <person name="Sohn K.H."/>
        </authorList>
    </citation>
    <scope>NUCLEOTIDE SEQUENCE</scope>
    <source>
        <strain evidence="3">KR_2_A2</strain>
    </source>
</reference>
<feature type="domain" description="HAT C-terminal dimerisation" evidence="2">
    <location>
        <begin position="35"/>
        <end position="96"/>
    </location>
</feature>
<accession>A0A8S9V964</accession>
<proteinExistence type="predicted"/>
<feature type="region of interest" description="Disordered" evidence="1">
    <location>
        <begin position="116"/>
        <end position="158"/>
    </location>
</feature>
<dbReference type="AlphaFoldDB" id="A0A8S9V964"/>
<dbReference type="Pfam" id="PF05699">
    <property type="entry name" value="Dimer_Tnp_hAT"/>
    <property type="match status" value="1"/>
</dbReference>
<evidence type="ECO:0000313" key="3">
    <source>
        <dbReference type="EMBL" id="KAF4149585.1"/>
    </source>
</evidence>
<sequence length="176" mass="19538">MDADLADRISALGSLSARFGIATTEAQKAQIGDEANSYQTLKHRWPSKTRSQQADVAPLLWYMDIEKKHSTKYPLLAQLAYRTYTIMTSSATSERVAKLLFIYANAGDKDAKTSVLYNKGRESEGGDSDVAEDDKDGSNDESMEGSSDDFSPRSMSMHDDFNAFSYECSQEQKEST</sequence>